<gene>
    <name evidence="11" type="ORF">ENL39_02310</name>
</gene>
<evidence type="ECO:0000259" key="10">
    <source>
        <dbReference type="Pfam" id="PF01618"/>
    </source>
</evidence>
<feature type="transmembrane region" description="Helical" evidence="9">
    <location>
        <begin position="112"/>
        <end position="137"/>
    </location>
</feature>
<evidence type="ECO:0000256" key="6">
    <source>
        <dbReference type="ARBA" id="ARBA00022989"/>
    </source>
</evidence>
<feature type="domain" description="MotA/TolQ/ExbB proton channel" evidence="10">
    <location>
        <begin position="70"/>
        <end position="190"/>
    </location>
</feature>
<dbReference type="GO" id="GO:0017038">
    <property type="term" value="P:protein import"/>
    <property type="evidence" value="ECO:0007669"/>
    <property type="project" value="TreeGrafter"/>
</dbReference>
<dbReference type="PANTHER" id="PTHR30625">
    <property type="entry name" value="PROTEIN TOLQ"/>
    <property type="match status" value="1"/>
</dbReference>
<comment type="subcellular location">
    <subcellularLocation>
        <location evidence="1">Cell membrane</location>
        <topology evidence="1">Multi-pass membrane protein</topology>
    </subcellularLocation>
    <subcellularLocation>
        <location evidence="8">Membrane</location>
        <topology evidence="8">Multi-pass membrane protein</topology>
    </subcellularLocation>
</comment>
<evidence type="ECO:0000256" key="1">
    <source>
        <dbReference type="ARBA" id="ARBA00004651"/>
    </source>
</evidence>
<dbReference type="InterPro" id="IPR050790">
    <property type="entry name" value="ExbB/TolQ_transport"/>
</dbReference>
<organism evidence="11">
    <name type="scientific">Aerophobetes bacterium</name>
    <dbReference type="NCBI Taxonomy" id="2030807"/>
    <lineage>
        <taxon>Bacteria</taxon>
        <taxon>Candidatus Aerophobota</taxon>
    </lineage>
</organism>
<keyword evidence="3" id="KW-1003">Cell membrane</keyword>
<evidence type="ECO:0000256" key="5">
    <source>
        <dbReference type="ARBA" id="ARBA00022927"/>
    </source>
</evidence>
<comment type="similarity">
    <text evidence="8">Belongs to the exbB/tolQ family.</text>
</comment>
<feature type="transmembrane region" description="Helical" evidence="9">
    <location>
        <begin position="12"/>
        <end position="32"/>
    </location>
</feature>
<keyword evidence="2 8" id="KW-0813">Transport</keyword>
<evidence type="ECO:0000256" key="4">
    <source>
        <dbReference type="ARBA" id="ARBA00022692"/>
    </source>
</evidence>
<evidence type="ECO:0000256" key="9">
    <source>
        <dbReference type="SAM" id="Phobius"/>
    </source>
</evidence>
<reference evidence="11" key="1">
    <citation type="journal article" date="2020" name="mSystems">
        <title>Genome- and Community-Level Interaction Insights into Carbon Utilization and Element Cycling Functions of Hydrothermarchaeota in Hydrothermal Sediment.</title>
        <authorList>
            <person name="Zhou Z."/>
            <person name="Liu Y."/>
            <person name="Xu W."/>
            <person name="Pan J."/>
            <person name="Luo Z.H."/>
            <person name="Li M."/>
        </authorList>
    </citation>
    <scope>NUCLEOTIDE SEQUENCE [LARGE SCALE GENOMIC DNA]</scope>
    <source>
        <strain evidence="11">HyVt-92</strain>
    </source>
</reference>
<comment type="caution">
    <text evidence="11">The sequence shown here is derived from an EMBL/GenBank/DDBJ whole genome shotgun (WGS) entry which is preliminary data.</text>
</comment>
<evidence type="ECO:0000256" key="2">
    <source>
        <dbReference type="ARBA" id="ARBA00022448"/>
    </source>
</evidence>
<evidence type="ECO:0000256" key="8">
    <source>
        <dbReference type="RuleBase" id="RU004057"/>
    </source>
</evidence>
<dbReference type="EMBL" id="DRTT01000072">
    <property type="protein sequence ID" value="HHF98302.1"/>
    <property type="molecule type" value="Genomic_DNA"/>
</dbReference>
<evidence type="ECO:0000256" key="7">
    <source>
        <dbReference type="ARBA" id="ARBA00023136"/>
    </source>
</evidence>
<keyword evidence="6 9" id="KW-1133">Transmembrane helix</keyword>
<evidence type="ECO:0000256" key="3">
    <source>
        <dbReference type="ARBA" id="ARBA00022475"/>
    </source>
</evidence>
<accession>A0A7V5I0N8</accession>
<sequence>MLQFLIKGGPLMVPLIFCSVLALGIIIEKFIALRMIEKRSQRFINKTKSILNGNEDNKIEKILALCEMTSSPLSRILKAGINKKDKKREEIKEAIEDAGSQEIPYLEKHLKILGTIVTVAPLIGLLGTVMGMIKAFNVIALQGVGEPGALAGGISEALITTAVGLSIAIPSLIFYNYFMHRTDKIVRQFEKVSSEFIDFLIEK</sequence>
<keyword evidence="5 8" id="KW-0653">Protein transport</keyword>
<dbReference type="Pfam" id="PF01618">
    <property type="entry name" value="MotA_ExbB"/>
    <property type="match status" value="1"/>
</dbReference>
<proteinExistence type="inferred from homology"/>
<protein>
    <submittedName>
        <fullName evidence="11">MotA/TolQ/ExbB proton channel family protein</fullName>
    </submittedName>
</protein>
<evidence type="ECO:0000313" key="11">
    <source>
        <dbReference type="EMBL" id="HHF98302.1"/>
    </source>
</evidence>
<dbReference type="Proteomes" id="UP000886070">
    <property type="component" value="Unassembled WGS sequence"/>
</dbReference>
<dbReference type="GO" id="GO:0005886">
    <property type="term" value="C:plasma membrane"/>
    <property type="evidence" value="ECO:0007669"/>
    <property type="project" value="UniProtKB-SubCell"/>
</dbReference>
<dbReference type="InterPro" id="IPR002898">
    <property type="entry name" value="MotA_ExbB_proton_chnl"/>
</dbReference>
<keyword evidence="7 9" id="KW-0472">Membrane</keyword>
<dbReference type="PANTHER" id="PTHR30625:SF15">
    <property type="entry name" value="BIOPOLYMER TRANSPORT PROTEIN EXBB"/>
    <property type="match status" value="1"/>
</dbReference>
<keyword evidence="4 9" id="KW-0812">Transmembrane</keyword>
<name>A0A7V5I0N8_UNCAE</name>
<dbReference type="AlphaFoldDB" id="A0A7V5I0N8"/>
<feature type="transmembrane region" description="Helical" evidence="9">
    <location>
        <begin position="157"/>
        <end position="178"/>
    </location>
</feature>